<protein>
    <submittedName>
        <fullName evidence="1">Uncharacterized protein</fullName>
    </submittedName>
</protein>
<organism evidence="1 2">
    <name type="scientific">Protea cynaroides</name>
    <dbReference type="NCBI Taxonomy" id="273540"/>
    <lineage>
        <taxon>Eukaryota</taxon>
        <taxon>Viridiplantae</taxon>
        <taxon>Streptophyta</taxon>
        <taxon>Embryophyta</taxon>
        <taxon>Tracheophyta</taxon>
        <taxon>Spermatophyta</taxon>
        <taxon>Magnoliopsida</taxon>
        <taxon>Proteales</taxon>
        <taxon>Proteaceae</taxon>
        <taxon>Protea</taxon>
    </lineage>
</organism>
<evidence type="ECO:0000313" key="1">
    <source>
        <dbReference type="EMBL" id="KAJ4965986.1"/>
    </source>
</evidence>
<keyword evidence="2" id="KW-1185">Reference proteome</keyword>
<accession>A0A9Q0K8W4</accession>
<evidence type="ECO:0000313" key="2">
    <source>
        <dbReference type="Proteomes" id="UP001141806"/>
    </source>
</evidence>
<reference evidence="1" key="1">
    <citation type="journal article" date="2023" name="Plant J.">
        <title>The genome of the king protea, Protea cynaroides.</title>
        <authorList>
            <person name="Chang J."/>
            <person name="Duong T.A."/>
            <person name="Schoeman C."/>
            <person name="Ma X."/>
            <person name="Roodt D."/>
            <person name="Barker N."/>
            <person name="Li Z."/>
            <person name="Van de Peer Y."/>
            <person name="Mizrachi E."/>
        </authorList>
    </citation>
    <scope>NUCLEOTIDE SEQUENCE</scope>
    <source>
        <tissue evidence="1">Young leaves</tissue>
    </source>
</reference>
<dbReference type="Proteomes" id="UP001141806">
    <property type="component" value="Unassembled WGS sequence"/>
</dbReference>
<sequence length="117" mass="13573">MNSKIRIERRRIEREKNGRAVAFPPNCGHLLELQSLDLPVTVFCSLFIFTQFKWIGTYERGDSNFWDHHLLRFCGAISSFLPRVSTSCCLLKGRKQGALTNNWRGICIKSYEIWCCA</sequence>
<comment type="caution">
    <text evidence="1">The sequence shown here is derived from an EMBL/GenBank/DDBJ whole genome shotgun (WGS) entry which is preliminary data.</text>
</comment>
<dbReference type="AlphaFoldDB" id="A0A9Q0K8W4"/>
<gene>
    <name evidence="1" type="ORF">NE237_017835</name>
</gene>
<name>A0A9Q0K8W4_9MAGN</name>
<proteinExistence type="predicted"/>
<dbReference type="EMBL" id="JAMYWD010000007">
    <property type="protein sequence ID" value="KAJ4965986.1"/>
    <property type="molecule type" value="Genomic_DNA"/>
</dbReference>